<keyword evidence="3" id="KW-0560">Oxidoreductase</keyword>
<dbReference type="GO" id="GO:0031419">
    <property type="term" value="F:cobalamin binding"/>
    <property type="evidence" value="ECO:0007669"/>
    <property type="project" value="UniProtKB-KW"/>
</dbReference>
<reference evidence="11" key="1">
    <citation type="submission" date="2020-05" db="EMBL/GenBank/DDBJ databases">
        <authorList>
            <person name="Chiriac C."/>
            <person name="Salcher M."/>
            <person name="Ghai R."/>
            <person name="Kavagutti S V."/>
        </authorList>
    </citation>
    <scope>NUCLEOTIDE SEQUENCE</scope>
</reference>
<dbReference type="GO" id="GO:0004748">
    <property type="term" value="F:ribonucleoside-diphosphate reductase activity, thioredoxin disulfide as acceptor"/>
    <property type="evidence" value="ECO:0007669"/>
    <property type="project" value="TreeGrafter"/>
</dbReference>
<dbReference type="EMBL" id="LR797021">
    <property type="protein sequence ID" value="CAB4182195.1"/>
    <property type="molecule type" value="Genomic_DNA"/>
</dbReference>
<keyword evidence="4" id="KW-0170">Cobalt</keyword>
<gene>
    <name evidence="7" type="ORF">UFOVP1065_169</name>
    <name evidence="8" type="ORF">UFOVP1198_138</name>
    <name evidence="9" type="ORF">UFOVP1418_130</name>
    <name evidence="11" type="ORF">UFOVP1524_20</name>
    <name evidence="10" type="ORF">UFOVP1651_20</name>
    <name evidence="5" type="ORF">UFOVP908_231</name>
    <name evidence="6" type="ORF">UFOVP990_138</name>
</gene>
<sequence length="638" mass="72327">MNSNYLPTLYQQFIHKSRYARWLWAENRREAWDETVGRYFDFFEEHLSDTVNYKLDADTRRELEESVLSLKTMPSMRCMMTAGEALKRENVAGYNCSYVAVDSPRSFDEILYILMNGTGVGFSVESKFTEQMPTVAEKLYDSETTIMVADSKLGWAKALKELIHLLYSGQIPNWDLSKVRAAGTPLKTFGGRASGPAPLDSLFKFCVDTFKKAVGRRLTTLEAHDIVCKIAEIVVVGGVRRSALISLSDLSDDRMRVAKSGEWWKENIQRALANNSYVVRENIDVGIFMKEWLSLYESHSGERGIFSRQAAKKQTEKFGRRDPNHEFGTNPCSEIILRSREFCNLTEVVVRGDDTLKSLKEKVRVATILGVFQSTLVNFKYLSSGWKKNCEEERLLGVSLTGIMDNEYTNGLKGNLEMFLNDLRKVAQDTAKEWSDKLGVPMPAAITCVKPSGTVSQLVDAASGIHARHSPYYIRTVRADVKDPLAKMMIDMGFPAEPDVTKPDHTLVFSFPIKSPDNAVYRKDMTAIEQLELWLMYQRHWCEHKPSITVSVKESEWPEVGGWVWNHLDEVSGVSFLPFSEHTYQQAPYQDCEKEDYEALLAKMPKDVNWAMLADYEKQDTTTGSQELACSAAGGCEI</sequence>
<dbReference type="EMBL" id="LR797369">
    <property type="protein sequence ID" value="CAB4211147.1"/>
    <property type="molecule type" value="Genomic_DNA"/>
</dbReference>
<evidence type="ECO:0000256" key="2">
    <source>
        <dbReference type="ARBA" id="ARBA00022628"/>
    </source>
</evidence>
<evidence type="ECO:0000313" key="11">
    <source>
        <dbReference type="EMBL" id="CAB5227641.1"/>
    </source>
</evidence>
<evidence type="ECO:0000313" key="7">
    <source>
        <dbReference type="EMBL" id="CAB4182195.1"/>
    </source>
</evidence>
<evidence type="ECO:0000313" key="5">
    <source>
        <dbReference type="EMBL" id="CAB4171131.1"/>
    </source>
</evidence>
<dbReference type="EMBL" id="LR796860">
    <property type="protein sequence ID" value="CAB4171131.1"/>
    <property type="molecule type" value="Genomic_DNA"/>
</dbReference>
<dbReference type="EMBL" id="LR797157">
    <property type="protein sequence ID" value="CAB4190798.1"/>
    <property type="molecule type" value="Genomic_DNA"/>
</dbReference>
<dbReference type="PANTHER" id="PTHR43371">
    <property type="entry name" value="VITAMIN B12-DEPENDENT RIBONUCLEOTIDE REDUCTASE"/>
    <property type="match status" value="1"/>
</dbReference>
<evidence type="ECO:0000256" key="3">
    <source>
        <dbReference type="ARBA" id="ARBA00023002"/>
    </source>
</evidence>
<dbReference type="InterPro" id="IPR050862">
    <property type="entry name" value="RdRp_reductase_class-2"/>
</dbReference>
<evidence type="ECO:0000256" key="1">
    <source>
        <dbReference type="ARBA" id="ARBA00001922"/>
    </source>
</evidence>
<evidence type="ECO:0000313" key="8">
    <source>
        <dbReference type="EMBL" id="CAB4190798.1"/>
    </source>
</evidence>
<dbReference type="PANTHER" id="PTHR43371:SF1">
    <property type="entry name" value="RIBONUCLEOSIDE-DIPHOSPHATE REDUCTASE"/>
    <property type="match status" value="1"/>
</dbReference>
<name>A0A6J7XEX9_9CAUD</name>
<proteinExistence type="predicted"/>
<protein>
    <submittedName>
        <fullName evidence="11">RTPR, ribonucleoside-triphosphate reductase, adenosylcobalamin-dependent</fullName>
    </submittedName>
</protein>
<comment type="cofactor">
    <cofactor evidence="1">
        <name>adenosylcob(III)alamin</name>
        <dbReference type="ChEBI" id="CHEBI:18408"/>
    </cofactor>
</comment>
<keyword evidence="2" id="KW-0846">Cobalamin</keyword>
<dbReference type="EMBL" id="LR796945">
    <property type="protein sequence ID" value="CAB4177019.1"/>
    <property type="molecule type" value="Genomic_DNA"/>
</dbReference>
<dbReference type="EMBL" id="LR797518">
    <property type="protein sequence ID" value="CAB4222390.1"/>
    <property type="molecule type" value="Genomic_DNA"/>
</dbReference>
<dbReference type="SUPFAM" id="SSF51998">
    <property type="entry name" value="PFL-like glycyl radical enzymes"/>
    <property type="match status" value="1"/>
</dbReference>
<organism evidence="11">
    <name type="scientific">uncultured Caudovirales phage</name>
    <dbReference type="NCBI Taxonomy" id="2100421"/>
    <lineage>
        <taxon>Viruses</taxon>
        <taxon>Duplodnaviria</taxon>
        <taxon>Heunggongvirae</taxon>
        <taxon>Uroviricota</taxon>
        <taxon>Caudoviricetes</taxon>
        <taxon>Peduoviridae</taxon>
        <taxon>Maltschvirus</taxon>
        <taxon>Maltschvirus maltsch</taxon>
    </lineage>
</organism>
<evidence type="ECO:0000313" key="9">
    <source>
        <dbReference type="EMBL" id="CAB4211147.1"/>
    </source>
</evidence>
<evidence type="ECO:0000256" key="4">
    <source>
        <dbReference type="ARBA" id="ARBA00023285"/>
    </source>
</evidence>
<dbReference type="EMBL" id="LR798378">
    <property type="protein sequence ID" value="CAB5227641.1"/>
    <property type="molecule type" value="Genomic_DNA"/>
</dbReference>
<dbReference type="Gene3D" id="3.20.70.20">
    <property type="match status" value="1"/>
</dbReference>
<dbReference type="Gene3D" id="3.90.1390.10">
    <property type="entry name" value="b-12 dependent (class ii) ribonucleotide reductase, chain A, domain 3"/>
    <property type="match status" value="1"/>
</dbReference>
<accession>A0A6J7XEX9</accession>
<evidence type="ECO:0000313" key="6">
    <source>
        <dbReference type="EMBL" id="CAB4177019.1"/>
    </source>
</evidence>
<evidence type="ECO:0000313" key="10">
    <source>
        <dbReference type="EMBL" id="CAB4222390.1"/>
    </source>
</evidence>